<keyword evidence="3" id="KW-1185">Reference proteome</keyword>
<dbReference type="Proteomes" id="UP000186601">
    <property type="component" value="Unassembled WGS sequence"/>
</dbReference>
<proteinExistence type="predicted"/>
<dbReference type="AlphaFoldDB" id="A0A2R6S5C3"/>
<gene>
    <name evidence="2" type="ORF">PHLCEN_2v662</name>
</gene>
<evidence type="ECO:0000313" key="2">
    <source>
        <dbReference type="EMBL" id="PSS37455.1"/>
    </source>
</evidence>
<evidence type="ECO:0000313" key="3">
    <source>
        <dbReference type="Proteomes" id="UP000186601"/>
    </source>
</evidence>
<protein>
    <submittedName>
        <fullName evidence="2">Uncharacterized protein</fullName>
    </submittedName>
</protein>
<feature type="region of interest" description="Disordered" evidence="1">
    <location>
        <begin position="87"/>
        <end position="106"/>
    </location>
</feature>
<dbReference type="EMBL" id="MLYV02000042">
    <property type="protein sequence ID" value="PSS37455.1"/>
    <property type="molecule type" value="Genomic_DNA"/>
</dbReference>
<reference evidence="2 3" key="1">
    <citation type="submission" date="2018-02" db="EMBL/GenBank/DDBJ databases">
        <title>Genome sequence of the basidiomycete white-rot fungus Phlebia centrifuga.</title>
        <authorList>
            <person name="Granchi Z."/>
            <person name="Peng M."/>
            <person name="de Vries R.P."/>
            <person name="Hilden K."/>
            <person name="Makela M.R."/>
            <person name="Grigoriev I."/>
            <person name="Riley R."/>
        </authorList>
    </citation>
    <scope>NUCLEOTIDE SEQUENCE [LARGE SCALE GENOMIC DNA]</scope>
    <source>
        <strain evidence="2 3">FBCC195</strain>
    </source>
</reference>
<comment type="caution">
    <text evidence="2">The sequence shown here is derived from an EMBL/GenBank/DDBJ whole genome shotgun (WGS) entry which is preliminary data.</text>
</comment>
<accession>A0A2R6S5C3</accession>
<name>A0A2R6S5C3_9APHY</name>
<evidence type="ECO:0000256" key="1">
    <source>
        <dbReference type="SAM" id="MobiDB-lite"/>
    </source>
</evidence>
<sequence>MSDETNLAPMIIVAAGDTSPNASFNALPTSSASSPAVTNIRTRVTSSFLPPTASTARTISAKIATACRCADVGWRRLPETGSIDVVPETKMKGPRRTAREYPNWAS</sequence>
<organism evidence="2 3">
    <name type="scientific">Hermanssonia centrifuga</name>
    <dbReference type="NCBI Taxonomy" id="98765"/>
    <lineage>
        <taxon>Eukaryota</taxon>
        <taxon>Fungi</taxon>
        <taxon>Dikarya</taxon>
        <taxon>Basidiomycota</taxon>
        <taxon>Agaricomycotina</taxon>
        <taxon>Agaricomycetes</taxon>
        <taxon>Polyporales</taxon>
        <taxon>Meruliaceae</taxon>
        <taxon>Hermanssonia</taxon>
    </lineage>
</organism>